<accession>A0A315Z7P4</accession>
<dbReference type="Gene3D" id="1.25.40.390">
    <property type="match status" value="1"/>
</dbReference>
<comment type="caution">
    <text evidence="3">The sequence shown here is derived from an EMBL/GenBank/DDBJ whole genome shotgun (WGS) entry which is preliminary data.</text>
</comment>
<evidence type="ECO:0000256" key="1">
    <source>
        <dbReference type="SAM" id="MobiDB-lite"/>
    </source>
</evidence>
<dbReference type="AlphaFoldDB" id="A0A315Z7P4"/>
<feature type="region of interest" description="Disordered" evidence="1">
    <location>
        <begin position="490"/>
        <end position="515"/>
    </location>
</feature>
<protein>
    <submittedName>
        <fullName evidence="3">SusD-like starch-binding protein associating with outer membrane</fullName>
    </submittedName>
</protein>
<dbReference type="OrthoDB" id="622163at2"/>
<dbReference type="RefSeq" id="WP_109619915.1">
    <property type="nucleotide sequence ID" value="NZ_QGDO01000004.1"/>
</dbReference>
<dbReference type="Pfam" id="PF12771">
    <property type="entry name" value="SusD-like_2"/>
    <property type="match status" value="1"/>
</dbReference>
<dbReference type="EMBL" id="QGDO01000004">
    <property type="protein sequence ID" value="PWJ40982.1"/>
    <property type="molecule type" value="Genomic_DNA"/>
</dbReference>
<evidence type="ECO:0000313" key="4">
    <source>
        <dbReference type="Proteomes" id="UP000245535"/>
    </source>
</evidence>
<reference evidence="3 4" key="1">
    <citation type="submission" date="2018-03" db="EMBL/GenBank/DDBJ databases">
        <title>Genomic Encyclopedia of Archaeal and Bacterial Type Strains, Phase II (KMG-II): from individual species to whole genera.</title>
        <authorList>
            <person name="Goeker M."/>
        </authorList>
    </citation>
    <scope>NUCLEOTIDE SEQUENCE [LARGE SCALE GENOMIC DNA]</scope>
    <source>
        <strain evidence="3 4">DSM 28229</strain>
    </source>
</reference>
<dbReference type="Proteomes" id="UP000245535">
    <property type="component" value="Unassembled WGS sequence"/>
</dbReference>
<dbReference type="SUPFAM" id="SSF48452">
    <property type="entry name" value="TPR-like"/>
    <property type="match status" value="1"/>
</dbReference>
<sequence>MKKSIILASLLSASLVFTSCEDWLDVNTDPNKLSELDQPEVVIPTAQVSIANTMMGWDMGLTGAIWSQYYTQSHNASQFRGIEQYQEVSFAGSYTELTAGALNDLKAVKNMALAKEDKGSYLIGEALSIFTWQLLSDTWGTVPYFEALRGDEGIYSPNFDNGDAIYADLIARCDALLAEDFSDATIVEKNDFVFGHDHGHAVEHWIHFVKSLKLKLMLRQSETSSFNLSETVAYVDANAADFLAESAKIDGSTYFIDKDGSRHPQAELQVGGANFYSTNVLASKTFLDYLRVNADPRLASIYVEGDNGQLGAFQGDFFSTEDSDGNGTLDSDESYSTVEFAYNDDLFIMSMWEVYFNVAEVYARNNDAVSAKMYYDAGVEASLVHHGFGDVAIIEAGGYAEFMAGSVEEMVKQISMQRWVAFAKTQHWEAFLERNRTKYPAVNDIDIAANRQDAFINFPVGDLTISVNGRAKLNGNLPASPIYPQSLLQRNNSATKPGQKSDVGEKIWWDQKAGK</sequence>
<evidence type="ECO:0000313" key="3">
    <source>
        <dbReference type="EMBL" id="PWJ40982.1"/>
    </source>
</evidence>
<proteinExistence type="predicted"/>
<name>A0A315Z7P4_SEDFL</name>
<feature type="signal peptide" evidence="2">
    <location>
        <begin position="1"/>
        <end position="18"/>
    </location>
</feature>
<keyword evidence="2" id="KW-0732">Signal</keyword>
<organism evidence="3 4">
    <name type="scientific">Sediminitomix flava</name>
    <dbReference type="NCBI Taxonomy" id="379075"/>
    <lineage>
        <taxon>Bacteria</taxon>
        <taxon>Pseudomonadati</taxon>
        <taxon>Bacteroidota</taxon>
        <taxon>Cytophagia</taxon>
        <taxon>Cytophagales</taxon>
        <taxon>Flammeovirgaceae</taxon>
        <taxon>Sediminitomix</taxon>
    </lineage>
</organism>
<evidence type="ECO:0000256" key="2">
    <source>
        <dbReference type="SAM" id="SignalP"/>
    </source>
</evidence>
<dbReference type="InterPro" id="IPR011990">
    <property type="entry name" value="TPR-like_helical_dom_sf"/>
</dbReference>
<dbReference type="PROSITE" id="PS51257">
    <property type="entry name" value="PROKAR_LIPOPROTEIN"/>
    <property type="match status" value="1"/>
</dbReference>
<keyword evidence="4" id="KW-1185">Reference proteome</keyword>
<gene>
    <name evidence="3" type="ORF">BC781_104248</name>
</gene>
<feature type="chain" id="PRO_5016308082" evidence="2">
    <location>
        <begin position="19"/>
        <end position="515"/>
    </location>
</feature>
<feature type="compositionally biased region" description="Basic and acidic residues" evidence="1">
    <location>
        <begin position="502"/>
        <end position="515"/>
    </location>
</feature>
<dbReference type="InterPro" id="IPR041662">
    <property type="entry name" value="SusD-like_2"/>
</dbReference>